<dbReference type="AlphaFoldDB" id="A0A2V4TMK2"/>
<evidence type="ECO:0000313" key="2">
    <source>
        <dbReference type="Proteomes" id="UP000247772"/>
    </source>
</evidence>
<reference evidence="1 2" key="1">
    <citation type="submission" date="2018-06" db="EMBL/GenBank/DDBJ databases">
        <title>Genomic Encyclopedia of Type Strains, Phase IV (KMG-V): Genome sequencing to study the core and pangenomes of soil and plant-associated prokaryotes.</title>
        <authorList>
            <person name="Whitman W."/>
        </authorList>
    </citation>
    <scope>NUCLEOTIDE SEQUENCE [LARGE SCALE GENOMIC DNA]</scope>
    <source>
        <strain evidence="1 2">SRCL-318</strain>
    </source>
</reference>
<evidence type="ECO:0000313" key="1">
    <source>
        <dbReference type="EMBL" id="PYE17243.1"/>
    </source>
</evidence>
<proteinExistence type="predicted"/>
<dbReference type="Proteomes" id="UP000247772">
    <property type="component" value="Unassembled WGS sequence"/>
</dbReference>
<sequence>MNTHKNAQLTFARRLGMVQEITESGSSVPQAAADHGVTVLIFMQS</sequence>
<evidence type="ECO:0008006" key="3">
    <source>
        <dbReference type="Google" id="ProtNLM"/>
    </source>
</evidence>
<protein>
    <recommendedName>
        <fullName evidence="3">Transposase</fullName>
    </recommendedName>
</protein>
<name>A0A2V4TMK2_9BURK</name>
<organism evidence="1 2">
    <name type="scientific">Paraburkholderia silvatlantica</name>
    <dbReference type="NCBI Taxonomy" id="321895"/>
    <lineage>
        <taxon>Bacteria</taxon>
        <taxon>Pseudomonadati</taxon>
        <taxon>Pseudomonadota</taxon>
        <taxon>Betaproteobacteria</taxon>
        <taxon>Burkholderiales</taxon>
        <taxon>Burkholderiaceae</taxon>
        <taxon>Paraburkholderia</taxon>
    </lineage>
</organism>
<gene>
    <name evidence="1" type="ORF">C7410_12652</name>
</gene>
<dbReference type="EMBL" id="QJSQ01000026">
    <property type="protein sequence ID" value="PYE17243.1"/>
    <property type="molecule type" value="Genomic_DNA"/>
</dbReference>
<comment type="caution">
    <text evidence="1">The sequence shown here is derived from an EMBL/GenBank/DDBJ whole genome shotgun (WGS) entry which is preliminary data.</text>
</comment>
<accession>A0A2V4TMK2</accession>